<evidence type="ECO:0000313" key="1">
    <source>
        <dbReference type="EMBL" id="GJM61197.1"/>
    </source>
</evidence>
<protein>
    <submittedName>
        <fullName evidence="1">Uncharacterized protein</fullName>
    </submittedName>
</protein>
<sequence length="58" mass="6813">MQRPFSRPIEAKTALRGREERLPELYREVKCSFSELFLAANFHYCASFFSTQSTFDSD</sequence>
<dbReference type="Proteomes" id="UP001310022">
    <property type="component" value="Unassembled WGS sequence"/>
</dbReference>
<reference evidence="1 2" key="1">
    <citation type="submission" date="2021-12" db="EMBL/GenBank/DDBJ databases">
        <title>Genome sequencing of bacteria with rrn-lacking chromosome and rrn-plasmid.</title>
        <authorList>
            <person name="Anda M."/>
            <person name="Iwasaki W."/>
        </authorList>
    </citation>
    <scope>NUCLEOTIDE SEQUENCE [LARGE SCALE GENOMIC DNA]</scope>
    <source>
        <strain evidence="1 2">NBRC 15940</strain>
    </source>
</reference>
<dbReference type="AlphaFoldDB" id="A0AAN5AJT7"/>
<keyword evidence="2" id="KW-1185">Reference proteome</keyword>
<organism evidence="1 2">
    <name type="scientific">Persicobacter diffluens</name>
    <dbReference type="NCBI Taxonomy" id="981"/>
    <lineage>
        <taxon>Bacteria</taxon>
        <taxon>Pseudomonadati</taxon>
        <taxon>Bacteroidota</taxon>
        <taxon>Cytophagia</taxon>
        <taxon>Cytophagales</taxon>
        <taxon>Persicobacteraceae</taxon>
        <taxon>Persicobacter</taxon>
    </lineage>
</organism>
<accession>A0AAN5AJT7</accession>
<comment type="caution">
    <text evidence="1">The sequence shown here is derived from an EMBL/GenBank/DDBJ whole genome shotgun (WGS) entry which is preliminary data.</text>
</comment>
<dbReference type="EMBL" id="BQKE01000001">
    <property type="protein sequence ID" value="GJM61197.1"/>
    <property type="molecule type" value="Genomic_DNA"/>
</dbReference>
<name>A0AAN5AJT7_9BACT</name>
<proteinExistence type="predicted"/>
<gene>
    <name evidence="1" type="ORF">PEDI_17490</name>
</gene>
<evidence type="ECO:0000313" key="2">
    <source>
        <dbReference type="Proteomes" id="UP001310022"/>
    </source>
</evidence>